<evidence type="ECO:0000313" key="3">
    <source>
        <dbReference type="EMBL" id="GAA4181750.1"/>
    </source>
</evidence>
<dbReference type="PANTHER" id="PTHR13504:SF38">
    <property type="entry name" value="FIDO DOMAIN-CONTAINING PROTEIN"/>
    <property type="match status" value="1"/>
</dbReference>
<dbReference type="InterPro" id="IPR036597">
    <property type="entry name" value="Fido-like_dom_sf"/>
</dbReference>
<evidence type="ECO:0000256" key="1">
    <source>
        <dbReference type="SAM" id="MobiDB-lite"/>
    </source>
</evidence>
<keyword evidence="4" id="KW-1185">Reference proteome</keyword>
<gene>
    <name evidence="3" type="ORF">GCM10022287_37490</name>
</gene>
<proteinExistence type="predicted"/>
<dbReference type="InterPro" id="IPR040198">
    <property type="entry name" value="Fido_containing"/>
</dbReference>
<organism evidence="3 4">
    <name type="scientific">Gryllotalpicola koreensis</name>
    <dbReference type="NCBI Taxonomy" id="993086"/>
    <lineage>
        <taxon>Bacteria</taxon>
        <taxon>Bacillati</taxon>
        <taxon>Actinomycetota</taxon>
        <taxon>Actinomycetes</taxon>
        <taxon>Micrococcales</taxon>
        <taxon>Microbacteriaceae</taxon>
        <taxon>Gryllotalpicola</taxon>
    </lineage>
</organism>
<dbReference type="InterPro" id="IPR003812">
    <property type="entry name" value="Fido"/>
</dbReference>
<comment type="caution">
    <text evidence="3">The sequence shown here is derived from an EMBL/GenBank/DDBJ whole genome shotgun (WGS) entry which is preliminary data.</text>
</comment>
<dbReference type="Pfam" id="PF02661">
    <property type="entry name" value="Fic"/>
    <property type="match status" value="1"/>
</dbReference>
<dbReference type="Proteomes" id="UP001501079">
    <property type="component" value="Unassembled WGS sequence"/>
</dbReference>
<protein>
    <submittedName>
        <fullName evidence="3">Fic family protein</fullName>
    </submittedName>
</protein>
<dbReference type="InterPro" id="IPR025758">
    <property type="entry name" value="Fic/DOC_N"/>
</dbReference>
<feature type="region of interest" description="Disordered" evidence="1">
    <location>
        <begin position="1"/>
        <end position="33"/>
    </location>
</feature>
<sequence length="405" mass="43914">MTAPTGGSDSRGTMLAFEDRRLPDADGTEMSSRRKSVLRRQPYLAAIPAPISTLDFDLKSEVVAVADDASQAIARFDAEFALFPAPFAAVLLRSESASSSQIENLTSSARAIAEAEIDERREGNAALIVRNVRAMEAAIALANDISNDTIIEMQRQLLEDSHPEYVGRYRTEQVWIGGSLPQDAKFVPPHHERVPAAMDDLVEFAHRTDLPVLVQAAIAHAQFETIHPFPDGNGRTGRALVQAMLRNGGLLKNMTIPVSSGLLTDIDGYFDALNDYRAGNVAPIITVFAEAALSGVSNACTLASDIARMQEEWATRMSGLRADASARRVAALSIEFPVLHTRVVTEKLGVSQPAAGNALEALAERGVLRAANSKRRNRIWVNDEVIAALDEFAARAGRRRRSAAY</sequence>
<dbReference type="PROSITE" id="PS51459">
    <property type="entry name" value="FIDO"/>
    <property type="match status" value="1"/>
</dbReference>
<evidence type="ECO:0000313" key="4">
    <source>
        <dbReference type="Proteomes" id="UP001501079"/>
    </source>
</evidence>
<dbReference type="EMBL" id="BAABBW010000007">
    <property type="protein sequence ID" value="GAA4181750.1"/>
    <property type="molecule type" value="Genomic_DNA"/>
</dbReference>
<accession>A0ABP8AD03</accession>
<reference evidence="4" key="1">
    <citation type="journal article" date="2019" name="Int. J. Syst. Evol. Microbiol.">
        <title>The Global Catalogue of Microorganisms (GCM) 10K type strain sequencing project: providing services to taxonomists for standard genome sequencing and annotation.</title>
        <authorList>
            <consortium name="The Broad Institute Genomics Platform"/>
            <consortium name="The Broad Institute Genome Sequencing Center for Infectious Disease"/>
            <person name="Wu L."/>
            <person name="Ma J."/>
        </authorList>
    </citation>
    <scope>NUCLEOTIDE SEQUENCE [LARGE SCALE GENOMIC DNA]</scope>
    <source>
        <strain evidence="4">JCM 17591</strain>
    </source>
</reference>
<name>A0ABP8AD03_9MICO</name>
<feature type="compositionally biased region" description="Polar residues" evidence="1">
    <location>
        <begin position="1"/>
        <end position="11"/>
    </location>
</feature>
<evidence type="ECO:0000259" key="2">
    <source>
        <dbReference type="PROSITE" id="PS51459"/>
    </source>
</evidence>
<dbReference type="PANTHER" id="PTHR13504">
    <property type="entry name" value="FIDO DOMAIN-CONTAINING PROTEIN DDB_G0283145"/>
    <property type="match status" value="1"/>
</dbReference>
<dbReference type="Pfam" id="PF13784">
    <property type="entry name" value="Fic_N"/>
    <property type="match status" value="1"/>
</dbReference>
<dbReference type="SUPFAM" id="SSF140931">
    <property type="entry name" value="Fic-like"/>
    <property type="match status" value="1"/>
</dbReference>
<dbReference type="Gene3D" id="1.10.3290.10">
    <property type="entry name" value="Fido-like domain"/>
    <property type="match status" value="1"/>
</dbReference>
<feature type="domain" description="Fido" evidence="2">
    <location>
        <begin position="145"/>
        <end position="290"/>
    </location>
</feature>